<dbReference type="PANTHER" id="PTHR43712">
    <property type="entry name" value="PUTATIVE (AFU_ORTHOLOGUE AFUA_4G14580)-RELATED"/>
    <property type="match status" value="1"/>
</dbReference>
<dbReference type="InterPro" id="IPR036388">
    <property type="entry name" value="WH-like_DNA-bd_sf"/>
</dbReference>
<evidence type="ECO:0000256" key="3">
    <source>
        <dbReference type="ARBA" id="ARBA00022691"/>
    </source>
</evidence>
<dbReference type="Gene3D" id="3.40.50.150">
    <property type="entry name" value="Vaccinia Virus protein VP39"/>
    <property type="match status" value="1"/>
</dbReference>
<dbReference type="EMBL" id="JAACJO010000004">
    <property type="protein sequence ID" value="KAF5359577.1"/>
    <property type="molecule type" value="Genomic_DNA"/>
</dbReference>
<gene>
    <name evidence="6" type="ORF">D9756_003163</name>
</gene>
<proteinExistence type="predicted"/>
<evidence type="ECO:0000313" key="6">
    <source>
        <dbReference type="EMBL" id="KAF5359577.1"/>
    </source>
</evidence>
<evidence type="ECO:0000256" key="2">
    <source>
        <dbReference type="ARBA" id="ARBA00022679"/>
    </source>
</evidence>
<evidence type="ECO:0000259" key="5">
    <source>
        <dbReference type="Pfam" id="PF08100"/>
    </source>
</evidence>
<dbReference type="InterPro" id="IPR001077">
    <property type="entry name" value="COMT_C"/>
</dbReference>
<feature type="domain" description="O-methyltransferase dimerisation" evidence="5">
    <location>
        <begin position="68"/>
        <end position="141"/>
    </location>
</feature>
<dbReference type="SUPFAM" id="SSF46785">
    <property type="entry name" value="Winged helix' DNA-binding domain"/>
    <property type="match status" value="1"/>
</dbReference>
<dbReference type="Proteomes" id="UP000559027">
    <property type="component" value="Unassembled WGS sequence"/>
</dbReference>
<dbReference type="InterPro" id="IPR029063">
    <property type="entry name" value="SAM-dependent_MTases_sf"/>
</dbReference>
<dbReference type="InterPro" id="IPR036390">
    <property type="entry name" value="WH_DNA-bd_sf"/>
</dbReference>
<dbReference type="OrthoDB" id="1606438at2759"/>
<evidence type="ECO:0000259" key="4">
    <source>
        <dbReference type="Pfam" id="PF00891"/>
    </source>
</evidence>
<reference evidence="6 7" key="1">
    <citation type="journal article" date="2020" name="ISME J.">
        <title>Uncovering the hidden diversity of litter-decomposition mechanisms in mushroom-forming fungi.</title>
        <authorList>
            <person name="Floudas D."/>
            <person name="Bentzer J."/>
            <person name="Ahren D."/>
            <person name="Johansson T."/>
            <person name="Persson P."/>
            <person name="Tunlid A."/>
        </authorList>
    </citation>
    <scope>NUCLEOTIDE SEQUENCE [LARGE SCALE GENOMIC DNA]</scope>
    <source>
        <strain evidence="6 7">CBS 146.42</strain>
    </source>
</reference>
<keyword evidence="3" id="KW-0949">S-adenosyl-L-methionine</keyword>
<dbReference type="GO" id="GO:0046983">
    <property type="term" value="F:protein dimerization activity"/>
    <property type="evidence" value="ECO:0007669"/>
    <property type="project" value="InterPro"/>
</dbReference>
<dbReference type="Pfam" id="PF08100">
    <property type="entry name" value="Dimerisation"/>
    <property type="match status" value="1"/>
</dbReference>
<dbReference type="GO" id="GO:0008171">
    <property type="term" value="F:O-methyltransferase activity"/>
    <property type="evidence" value="ECO:0007669"/>
    <property type="project" value="InterPro"/>
</dbReference>
<sequence>MAQDPVSIAEDLLRLVKKVYPGKDNLVNQQLNPFEAYEAKYEIEDRCGLLLRTVLGPLGYTTLLAESCQESSALGFVTELGVADFLEDRIMTVDKIAEELGVKTKFLKVALSCVTKHGYFEEIDAHSASPAYRNNDLSSILRKDHPTSLKDSIGFMCDDGLRATSFLLPAAKVDAPKTTQGKEAPAISLAFGFEESVFSWLAKDPIRGKRMGSAMEQLHRVTNENTAFDYDWPTLASPVVDVGGGIGSLEMILLRNQRQGSLNFIVFDIAATIENARKEWEKIPASKDFSISFQAGDFMAPKFEDTLIPAGKPTYIIRHVLHNWSDEEVVHILGHVRTAMSSNFAANRTVQPKLLLCETLLLPDSNRWVRAASMQIMAMSSGWTRTEADMIRLLEAAGFLYIKSHRMRADDTIVEATLPA</sequence>
<organism evidence="6 7">
    <name type="scientific">Leucocoprinus leucothites</name>
    <dbReference type="NCBI Taxonomy" id="201217"/>
    <lineage>
        <taxon>Eukaryota</taxon>
        <taxon>Fungi</taxon>
        <taxon>Dikarya</taxon>
        <taxon>Basidiomycota</taxon>
        <taxon>Agaricomycotina</taxon>
        <taxon>Agaricomycetes</taxon>
        <taxon>Agaricomycetidae</taxon>
        <taxon>Agaricales</taxon>
        <taxon>Agaricineae</taxon>
        <taxon>Agaricaceae</taxon>
        <taxon>Leucocoprinus</taxon>
    </lineage>
</organism>
<dbReference type="PROSITE" id="PS51683">
    <property type="entry name" value="SAM_OMT_II"/>
    <property type="match status" value="1"/>
</dbReference>
<comment type="caution">
    <text evidence="6">The sequence shown here is derived from an EMBL/GenBank/DDBJ whole genome shotgun (WGS) entry which is preliminary data.</text>
</comment>
<dbReference type="Pfam" id="PF00891">
    <property type="entry name" value="Methyltransf_2"/>
    <property type="match status" value="1"/>
</dbReference>
<dbReference type="GO" id="GO:0032259">
    <property type="term" value="P:methylation"/>
    <property type="evidence" value="ECO:0007669"/>
    <property type="project" value="UniProtKB-KW"/>
</dbReference>
<evidence type="ECO:0000256" key="1">
    <source>
        <dbReference type="ARBA" id="ARBA00022603"/>
    </source>
</evidence>
<dbReference type="InterPro" id="IPR012967">
    <property type="entry name" value="COMT_dimerisation"/>
</dbReference>
<evidence type="ECO:0000313" key="7">
    <source>
        <dbReference type="Proteomes" id="UP000559027"/>
    </source>
</evidence>
<protein>
    <recommendedName>
        <fullName evidence="8">O-methyltransferase domain-containing protein</fullName>
    </recommendedName>
</protein>
<accession>A0A8H5G720</accession>
<dbReference type="Gene3D" id="1.10.10.10">
    <property type="entry name" value="Winged helix-like DNA-binding domain superfamily/Winged helix DNA-binding domain"/>
    <property type="match status" value="1"/>
</dbReference>
<dbReference type="InterPro" id="IPR016461">
    <property type="entry name" value="COMT-like"/>
</dbReference>
<evidence type="ECO:0008006" key="8">
    <source>
        <dbReference type="Google" id="ProtNLM"/>
    </source>
</evidence>
<keyword evidence="7" id="KW-1185">Reference proteome</keyword>
<feature type="domain" description="O-methyltransferase C-terminal" evidence="4">
    <location>
        <begin position="189"/>
        <end position="399"/>
    </location>
</feature>
<dbReference type="SUPFAM" id="SSF53335">
    <property type="entry name" value="S-adenosyl-L-methionine-dependent methyltransferases"/>
    <property type="match status" value="1"/>
</dbReference>
<dbReference type="PANTHER" id="PTHR43712:SF2">
    <property type="entry name" value="O-METHYLTRANSFERASE CICE"/>
    <property type="match status" value="1"/>
</dbReference>
<keyword evidence="1" id="KW-0489">Methyltransferase</keyword>
<name>A0A8H5G720_9AGAR</name>
<dbReference type="AlphaFoldDB" id="A0A8H5G720"/>
<keyword evidence="2" id="KW-0808">Transferase</keyword>